<organism evidence="1">
    <name type="scientific">Candidatus Kentrum sp. FW</name>
    <dbReference type="NCBI Taxonomy" id="2126338"/>
    <lineage>
        <taxon>Bacteria</taxon>
        <taxon>Pseudomonadati</taxon>
        <taxon>Pseudomonadota</taxon>
        <taxon>Gammaproteobacteria</taxon>
        <taxon>Candidatus Kentrum</taxon>
    </lineage>
</organism>
<evidence type="ECO:0000313" key="1">
    <source>
        <dbReference type="EMBL" id="VFJ51124.1"/>
    </source>
</evidence>
<accession>A0A450SEP6</accession>
<dbReference type="EMBL" id="CAADFD010000008">
    <property type="protein sequence ID" value="VFJ51124.1"/>
    <property type="molecule type" value="Genomic_DNA"/>
</dbReference>
<name>A0A450SEP6_9GAMM</name>
<proteinExistence type="predicted"/>
<sequence length="91" mass="10823">MSTRYFRDTAFRKEFPVLVSEPPTHGRRIIARKRKIKEDVLFILERILRYIASQSGRQVVNPGHIWIRIISGFPWSVIIPIQMAKYDVEWP</sequence>
<protein>
    <submittedName>
        <fullName evidence="1">Uncharacterized protein</fullName>
    </submittedName>
</protein>
<dbReference type="AlphaFoldDB" id="A0A450SEP6"/>
<reference evidence="1" key="1">
    <citation type="submission" date="2019-02" db="EMBL/GenBank/DDBJ databases">
        <authorList>
            <person name="Gruber-Vodicka R. H."/>
            <person name="Seah K. B. B."/>
        </authorList>
    </citation>
    <scope>NUCLEOTIDE SEQUENCE</scope>
    <source>
        <strain evidence="1">BECK_BZ106</strain>
    </source>
</reference>
<gene>
    <name evidence="1" type="ORF">BECKFW1821B_GA0114236_100831</name>
</gene>